<keyword evidence="4" id="KW-1185">Reference proteome</keyword>
<evidence type="ECO:0000256" key="1">
    <source>
        <dbReference type="SAM" id="SignalP"/>
    </source>
</evidence>
<dbReference type="eggNOG" id="ENOG502S48A">
    <property type="taxonomic scope" value="Eukaryota"/>
</dbReference>
<evidence type="ECO:0000313" key="4">
    <source>
        <dbReference type="Proteomes" id="UP000007266"/>
    </source>
</evidence>
<gene>
    <name evidence="3" type="primary">TcCSP7M</name>
    <name evidence="3" type="ORF">TcasGA2_TC008679</name>
</gene>
<dbReference type="SUPFAM" id="SSF100910">
    <property type="entry name" value="Chemosensory protein Csp2"/>
    <property type="match status" value="1"/>
</dbReference>
<reference evidence="3 4" key="3">
    <citation type="journal article" date="2010" name="Nucleic Acids Res.">
        <title>BeetleBase in 2010: revisions to provide comprehensive genomic information for Tribolium castaneum.</title>
        <authorList>
            <person name="Kim H.S."/>
            <person name="Murphy T."/>
            <person name="Xia J."/>
            <person name="Caragea D."/>
            <person name="Park Y."/>
            <person name="Beeman R.W."/>
            <person name="Lorenzen M.D."/>
            <person name="Butcher S."/>
            <person name="Manak J.R."/>
            <person name="Brown S.J."/>
        </authorList>
    </citation>
    <scope>GENOME REANNOTATION</scope>
    <source>
        <strain evidence="3 4">Georgia GA2</strain>
    </source>
</reference>
<organism evidence="2">
    <name type="scientific">Tribolium castaneum</name>
    <name type="common">Red flour beetle</name>
    <dbReference type="NCBI Taxonomy" id="7070"/>
    <lineage>
        <taxon>Eukaryota</taxon>
        <taxon>Metazoa</taxon>
        <taxon>Ecdysozoa</taxon>
        <taxon>Arthropoda</taxon>
        <taxon>Hexapoda</taxon>
        <taxon>Insecta</taxon>
        <taxon>Pterygota</taxon>
        <taxon>Neoptera</taxon>
        <taxon>Endopterygota</taxon>
        <taxon>Coleoptera</taxon>
        <taxon>Polyphaga</taxon>
        <taxon>Cucujiformia</taxon>
        <taxon>Tenebrionidae</taxon>
        <taxon>Tenebrionidae incertae sedis</taxon>
        <taxon>Tribolium</taxon>
    </lineage>
</organism>
<dbReference type="InParanoid" id="Q0MRL0"/>
<accession>Q0MRL0</accession>
<dbReference type="AlphaFoldDB" id="Q0MRL0"/>
<reference evidence="3" key="4">
    <citation type="submission" date="2014-11" db="EMBL/GenBank/DDBJ databases">
        <title>Tools and pipelines for BioNano data: molecule assembly pipeline and FASTA super scaffolding tool.</title>
        <authorList>
            <person name="Shelton J.M."/>
            <person name="Herndon N."/>
            <person name="Coleman C."/>
            <person name="Lu N."/>
            <person name="Brown S.J."/>
        </authorList>
    </citation>
    <scope>NUCLEOTIDE SEQUENCE</scope>
    <source>
        <strain evidence="3">Georgia GA2</strain>
    </source>
</reference>
<dbReference type="OMA" id="CSKCTEN"/>
<dbReference type="Proteomes" id="UP000007266">
    <property type="component" value="Linkage group 7"/>
</dbReference>
<dbReference type="InterPro" id="IPR036682">
    <property type="entry name" value="OS_D_A10/PebIII_sf"/>
</dbReference>
<sequence length="124" mass="14440">MFLAIVLVVCACTNVLSEEYTNQYNDELDAALKSERLMKSYFECLLGTGKCTPSGEELKKDIPDALKNECAKCNDKHKEGIRKVIHYLVKQKPEWWEQLQKKFDPQGIYKKRYQNYLDKEGLKA</sequence>
<dbReference type="Gene3D" id="1.10.2080.10">
    <property type="entry name" value="Insect odorant-binding protein A10/Ejaculatory bulb-specific protein 3"/>
    <property type="match status" value="1"/>
</dbReference>
<dbReference type="PANTHER" id="PTHR11257">
    <property type="entry name" value="CHEMOSENSORY PROTEIN-RELATED"/>
    <property type="match status" value="1"/>
</dbReference>
<dbReference type="CTD" id="661333"/>
<dbReference type="SMR" id="Q0MRL0"/>
<evidence type="ECO:0000313" key="3">
    <source>
        <dbReference type="EMBL" id="EFA07421.1"/>
    </source>
</evidence>
<protein>
    <submittedName>
        <fullName evidence="2">Chemosensory protein 13</fullName>
    </submittedName>
    <submittedName>
        <fullName evidence="3">Chemosensory protein 6</fullName>
    </submittedName>
</protein>
<reference evidence="3 4" key="2">
    <citation type="journal article" date="2008" name="Nature">
        <title>The genome of the model beetle and pest Tribolium castaneum.</title>
        <authorList>
            <consortium name="Tribolium Genome Sequencing Consortium"/>
            <person name="Richards S."/>
            <person name="Gibbs R.A."/>
            <person name="Weinstock G.M."/>
            <person name="Brown S.J."/>
            <person name="Denell R."/>
            <person name="Beeman R.W."/>
            <person name="Gibbs R."/>
            <person name="Beeman R.W."/>
            <person name="Brown S.J."/>
            <person name="Bucher G."/>
            <person name="Friedrich M."/>
            <person name="Grimmelikhuijzen C.J."/>
            <person name="Klingler M."/>
            <person name="Lorenzen M."/>
            <person name="Richards S."/>
            <person name="Roth S."/>
            <person name="Schroder R."/>
            <person name="Tautz D."/>
            <person name="Zdobnov E.M."/>
            <person name="Muzny D."/>
            <person name="Gibbs R.A."/>
            <person name="Weinstock G.M."/>
            <person name="Attaway T."/>
            <person name="Bell S."/>
            <person name="Buhay C.J."/>
            <person name="Chandrabose M.N."/>
            <person name="Chavez D."/>
            <person name="Clerk-Blankenburg K.P."/>
            <person name="Cree A."/>
            <person name="Dao M."/>
            <person name="Davis C."/>
            <person name="Chacko J."/>
            <person name="Dinh H."/>
            <person name="Dugan-Rocha S."/>
            <person name="Fowler G."/>
            <person name="Garner T.T."/>
            <person name="Garnes J."/>
            <person name="Gnirke A."/>
            <person name="Hawes A."/>
            <person name="Hernandez J."/>
            <person name="Hines S."/>
            <person name="Holder M."/>
            <person name="Hume J."/>
            <person name="Jhangiani S.N."/>
            <person name="Joshi V."/>
            <person name="Khan Z.M."/>
            <person name="Jackson L."/>
            <person name="Kovar C."/>
            <person name="Kowis A."/>
            <person name="Lee S."/>
            <person name="Lewis L.R."/>
            <person name="Margolis J."/>
            <person name="Morgan M."/>
            <person name="Nazareth L.V."/>
            <person name="Nguyen N."/>
            <person name="Okwuonu G."/>
            <person name="Parker D."/>
            <person name="Richards S."/>
            <person name="Ruiz S.J."/>
            <person name="Santibanez J."/>
            <person name="Savard J."/>
            <person name="Scherer S.E."/>
            <person name="Schneider B."/>
            <person name="Sodergren E."/>
            <person name="Tautz D."/>
            <person name="Vattahil S."/>
            <person name="Villasana D."/>
            <person name="White C.S."/>
            <person name="Wright R."/>
            <person name="Park Y."/>
            <person name="Beeman R.W."/>
            <person name="Lord J."/>
            <person name="Oppert B."/>
            <person name="Lorenzen M."/>
            <person name="Brown S."/>
            <person name="Wang L."/>
            <person name="Savard J."/>
            <person name="Tautz D."/>
            <person name="Richards S."/>
            <person name="Weinstock G."/>
            <person name="Gibbs R.A."/>
            <person name="Liu Y."/>
            <person name="Worley K."/>
            <person name="Weinstock G."/>
            <person name="Elsik C.G."/>
            <person name="Reese J.T."/>
            <person name="Elhaik E."/>
            <person name="Landan G."/>
            <person name="Graur D."/>
            <person name="Arensburger P."/>
            <person name="Atkinson P."/>
            <person name="Beeman R.W."/>
            <person name="Beidler J."/>
            <person name="Brown S.J."/>
            <person name="Demuth J.P."/>
            <person name="Drury D.W."/>
            <person name="Du Y.Z."/>
            <person name="Fujiwara H."/>
            <person name="Lorenzen M."/>
            <person name="Maselli V."/>
            <person name="Osanai M."/>
            <person name="Park Y."/>
            <person name="Robertson H.M."/>
            <person name="Tu Z."/>
            <person name="Wang J.J."/>
            <person name="Wang S."/>
            <person name="Richards S."/>
            <person name="Song H."/>
            <person name="Zhang L."/>
            <person name="Sodergren E."/>
            <person name="Werner D."/>
            <person name="Stanke M."/>
            <person name="Morgenstern B."/>
            <person name="Solovyev V."/>
            <person name="Kosarev P."/>
            <person name="Brown G."/>
            <person name="Chen H.C."/>
            <person name="Ermolaeva O."/>
            <person name="Hlavina W."/>
            <person name="Kapustin Y."/>
            <person name="Kiryutin B."/>
            <person name="Kitts P."/>
            <person name="Maglott D."/>
            <person name="Pruitt K."/>
            <person name="Sapojnikov V."/>
            <person name="Souvorov A."/>
            <person name="Mackey A.J."/>
            <person name="Waterhouse R.M."/>
            <person name="Wyder S."/>
            <person name="Zdobnov E.M."/>
            <person name="Zdobnov E.M."/>
            <person name="Wyder S."/>
            <person name="Kriventseva E.V."/>
            <person name="Kadowaki T."/>
            <person name="Bork P."/>
            <person name="Aranda M."/>
            <person name="Bao R."/>
            <person name="Beermann A."/>
            <person name="Berns N."/>
            <person name="Bolognesi R."/>
            <person name="Bonneton F."/>
            <person name="Bopp D."/>
            <person name="Brown S.J."/>
            <person name="Bucher G."/>
            <person name="Butts T."/>
            <person name="Chaumot A."/>
            <person name="Denell R.E."/>
            <person name="Ferrier D.E."/>
            <person name="Friedrich M."/>
            <person name="Gordon C.M."/>
            <person name="Jindra M."/>
            <person name="Klingler M."/>
            <person name="Lan Q."/>
            <person name="Lattorff H.M."/>
            <person name="Laudet V."/>
            <person name="von Levetsow C."/>
            <person name="Liu Z."/>
            <person name="Lutz R."/>
            <person name="Lynch J.A."/>
            <person name="da Fonseca R.N."/>
            <person name="Posnien N."/>
            <person name="Reuter R."/>
            <person name="Roth S."/>
            <person name="Savard J."/>
            <person name="Schinko J.B."/>
            <person name="Schmitt C."/>
            <person name="Schoppmeier M."/>
            <person name="Schroder R."/>
            <person name="Shippy T.D."/>
            <person name="Simonnet F."/>
            <person name="Marques-Souza H."/>
            <person name="Tautz D."/>
            <person name="Tomoyasu Y."/>
            <person name="Trauner J."/>
            <person name="Van der Zee M."/>
            <person name="Vervoort M."/>
            <person name="Wittkopp N."/>
            <person name="Wimmer E.A."/>
            <person name="Yang X."/>
            <person name="Jones A.K."/>
            <person name="Sattelle D.B."/>
            <person name="Ebert P.R."/>
            <person name="Nelson D."/>
            <person name="Scott J.G."/>
            <person name="Beeman R.W."/>
            <person name="Muthukrishnan S."/>
            <person name="Kramer K.J."/>
            <person name="Arakane Y."/>
            <person name="Beeman R.W."/>
            <person name="Zhu Q."/>
            <person name="Hogenkamp D."/>
            <person name="Dixit R."/>
            <person name="Oppert B."/>
            <person name="Jiang H."/>
            <person name="Zou Z."/>
            <person name="Marshall J."/>
            <person name="Elpidina E."/>
            <person name="Vinokurov K."/>
            <person name="Oppert C."/>
            <person name="Zou Z."/>
            <person name="Evans J."/>
            <person name="Lu Z."/>
            <person name="Zhao P."/>
            <person name="Sumathipala N."/>
            <person name="Altincicek B."/>
            <person name="Vilcinskas A."/>
            <person name="Williams M."/>
            <person name="Hultmark D."/>
            <person name="Hetru C."/>
            <person name="Jiang H."/>
            <person name="Grimmelikhuijzen C.J."/>
            <person name="Hauser F."/>
            <person name="Cazzamali G."/>
            <person name="Williamson M."/>
            <person name="Park Y."/>
            <person name="Li B."/>
            <person name="Tanaka Y."/>
            <person name="Predel R."/>
            <person name="Neupert S."/>
            <person name="Schachtner J."/>
            <person name="Verleyen P."/>
            <person name="Raible F."/>
            <person name="Bork P."/>
            <person name="Friedrich M."/>
            <person name="Walden K.K."/>
            <person name="Robertson H.M."/>
            <person name="Angeli S."/>
            <person name="Foret S."/>
            <person name="Bucher G."/>
            <person name="Schuetz S."/>
            <person name="Maleszka R."/>
            <person name="Wimmer E.A."/>
            <person name="Beeman R.W."/>
            <person name="Lorenzen M."/>
            <person name="Tomoyasu Y."/>
            <person name="Miller S.C."/>
            <person name="Grossmann D."/>
            <person name="Bucher G."/>
        </authorList>
    </citation>
    <scope>NUCLEOTIDE SEQUENCE [LARGE SCALE GENOMIC DNA]</scope>
    <source>
        <strain evidence="3 4">Georgia GA2</strain>
    </source>
</reference>
<dbReference type="KEGG" id="tca:661333"/>
<dbReference type="OrthoDB" id="6344725at2759"/>
<dbReference type="InterPro" id="IPR005055">
    <property type="entry name" value="A10/PebIII"/>
</dbReference>
<dbReference type="STRING" id="7070.Q0MRL0"/>
<keyword evidence="1" id="KW-0732">Signal</keyword>
<reference evidence="2" key="1">
    <citation type="journal article" date="2007" name="Insect Biochem. Mol. Biol.">
        <title>Chemosensory proteins in the honey bee: Insights from the annotated genome, comparative analyses and expressional profiling.</title>
        <authorList>
            <person name="Foret S."/>
            <person name="Wanner K.W."/>
            <person name="Maleszka R."/>
        </authorList>
    </citation>
    <scope>NUCLEOTIDE SEQUENCE</scope>
</reference>
<feature type="chain" id="PRO_5010134078" evidence="1">
    <location>
        <begin position="18"/>
        <end position="124"/>
    </location>
</feature>
<evidence type="ECO:0000313" key="2">
    <source>
        <dbReference type="EMBL" id="ABH88186.1"/>
    </source>
</evidence>
<dbReference type="HOGENOM" id="CLU_126727_0_0_1"/>
<feature type="signal peptide" evidence="1">
    <location>
        <begin position="1"/>
        <end position="17"/>
    </location>
</feature>
<dbReference type="RefSeq" id="NP_001039281.1">
    <property type="nucleotide sequence ID" value="NM_001045816.1"/>
</dbReference>
<name>Q0MRL0_TRICA</name>
<proteinExistence type="evidence at transcript level"/>
<dbReference type="GeneID" id="661333"/>
<dbReference type="EMBL" id="DQ855499">
    <property type="protein sequence ID" value="ABH88186.1"/>
    <property type="molecule type" value="mRNA"/>
</dbReference>
<dbReference type="Pfam" id="PF03392">
    <property type="entry name" value="OS-D"/>
    <property type="match status" value="1"/>
</dbReference>
<dbReference type="PANTHER" id="PTHR11257:SF12">
    <property type="entry name" value="EJACULATORY BULB-SPECIFIC PROTEIN 3-RELATED"/>
    <property type="match status" value="1"/>
</dbReference>
<dbReference type="EMBL" id="KQ971354">
    <property type="protein sequence ID" value="EFA07421.1"/>
    <property type="molecule type" value="Genomic_DNA"/>
</dbReference>